<dbReference type="Pfam" id="PF00440">
    <property type="entry name" value="TetR_N"/>
    <property type="match status" value="1"/>
</dbReference>
<evidence type="ECO:0000256" key="1">
    <source>
        <dbReference type="ARBA" id="ARBA00023015"/>
    </source>
</evidence>
<accession>A0A4P6EFS8</accession>
<dbReference type="InterPro" id="IPR036271">
    <property type="entry name" value="Tet_transcr_reg_TetR-rel_C_sf"/>
</dbReference>
<dbReference type="OrthoDB" id="3192968at2"/>
<dbReference type="Proteomes" id="UP000293995">
    <property type="component" value="Chromosome"/>
</dbReference>
<dbReference type="AlphaFoldDB" id="A0A4P6EFS8"/>
<dbReference type="SUPFAM" id="SSF46689">
    <property type="entry name" value="Homeodomain-like"/>
    <property type="match status" value="1"/>
</dbReference>
<dbReference type="SUPFAM" id="SSF48498">
    <property type="entry name" value="Tetracyclin repressor-like, C-terminal domain"/>
    <property type="match status" value="1"/>
</dbReference>
<feature type="DNA-binding region" description="H-T-H motif" evidence="4">
    <location>
        <begin position="35"/>
        <end position="54"/>
    </location>
</feature>
<dbReference type="EMBL" id="CP035494">
    <property type="protein sequence ID" value="QAY60263.1"/>
    <property type="molecule type" value="Genomic_DNA"/>
</dbReference>
<feature type="domain" description="HTH tetR-type" evidence="5">
    <location>
        <begin position="13"/>
        <end position="72"/>
    </location>
</feature>
<sequence length="210" mass="22810">MPYGGASTRADARANRRKLLDAAGALIAERGIDVPLHEIADRAGVGVGTLYRNFADRDALLLALGDRSAQRFKDIARAAAAAPTAWKAIEIYVDGYIALYTDFPWMVDMRVEDRRLRRRDDEDAATAQAVVDRAHAEGTLRPDAGMPDIAFAATMVAAMTYLPQPVRASIVPRLRDIVLDGLRAEGLPRPPLGASTMSVDELKAFVRPLA</sequence>
<evidence type="ECO:0000313" key="7">
    <source>
        <dbReference type="Proteomes" id="UP000293995"/>
    </source>
</evidence>
<dbReference type="RefSeq" id="WP_129389306.1">
    <property type="nucleotide sequence ID" value="NZ_CP035494.1"/>
</dbReference>
<dbReference type="PANTHER" id="PTHR30055:SF234">
    <property type="entry name" value="HTH-TYPE TRANSCRIPTIONAL REGULATOR BETI"/>
    <property type="match status" value="1"/>
</dbReference>
<proteinExistence type="predicted"/>
<gene>
    <name evidence="6" type="ORF">ET475_09870</name>
</gene>
<keyword evidence="7" id="KW-1185">Reference proteome</keyword>
<dbReference type="PROSITE" id="PS50977">
    <property type="entry name" value="HTH_TETR_2"/>
    <property type="match status" value="1"/>
</dbReference>
<dbReference type="InterPro" id="IPR009057">
    <property type="entry name" value="Homeodomain-like_sf"/>
</dbReference>
<dbReference type="PRINTS" id="PR00455">
    <property type="entry name" value="HTHTETR"/>
</dbReference>
<dbReference type="InterPro" id="IPR001647">
    <property type="entry name" value="HTH_TetR"/>
</dbReference>
<dbReference type="GO" id="GO:0003700">
    <property type="term" value="F:DNA-binding transcription factor activity"/>
    <property type="evidence" value="ECO:0007669"/>
    <property type="project" value="TreeGrafter"/>
</dbReference>
<dbReference type="InterPro" id="IPR050109">
    <property type="entry name" value="HTH-type_TetR-like_transc_reg"/>
</dbReference>
<evidence type="ECO:0000256" key="4">
    <source>
        <dbReference type="PROSITE-ProRule" id="PRU00335"/>
    </source>
</evidence>
<dbReference type="KEGG" id="mprt:ET475_09870"/>
<evidence type="ECO:0000259" key="5">
    <source>
        <dbReference type="PROSITE" id="PS50977"/>
    </source>
</evidence>
<keyword evidence="2 4" id="KW-0238">DNA-binding</keyword>
<dbReference type="PANTHER" id="PTHR30055">
    <property type="entry name" value="HTH-TYPE TRANSCRIPTIONAL REGULATOR RUTR"/>
    <property type="match status" value="1"/>
</dbReference>
<name>A0A4P6EFS8_9MICO</name>
<evidence type="ECO:0000313" key="6">
    <source>
        <dbReference type="EMBL" id="QAY60263.1"/>
    </source>
</evidence>
<organism evidence="6 7">
    <name type="scientific">Microbacterium protaetiae</name>
    <dbReference type="NCBI Taxonomy" id="2509458"/>
    <lineage>
        <taxon>Bacteria</taxon>
        <taxon>Bacillati</taxon>
        <taxon>Actinomycetota</taxon>
        <taxon>Actinomycetes</taxon>
        <taxon>Micrococcales</taxon>
        <taxon>Microbacteriaceae</taxon>
        <taxon>Microbacterium</taxon>
    </lineage>
</organism>
<protein>
    <submittedName>
        <fullName evidence="6">TetR/AcrR family transcriptional regulator</fullName>
    </submittedName>
</protein>
<keyword evidence="3" id="KW-0804">Transcription</keyword>
<keyword evidence="1" id="KW-0805">Transcription regulation</keyword>
<evidence type="ECO:0000256" key="3">
    <source>
        <dbReference type="ARBA" id="ARBA00023163"/>
    </source>
</evidence>
<dbReference type="Gene3D" id="1.10.357.10">
    <property type="entry name" value="Tetracycline Repressor, domain 2"/>
    <property type="match status" value="1"/>
</dbReference>
<dbReference type="GO" id="GO:0000976">
    <property type="term" value="F:transcription cis-regulatory region binding"/>
    <property type="evidence" value="ECO:0007669"/>
    <property type="project" value="TreeGrafter"/>
</dbReference>
<evidence type="ECO:0000256" key="2">
    <source>
        <dbReference type="ARBA" id="ARBA00023125"/>
    </source>
</evidence>
<reference evidence="6 7" key="1">
    <citation type="submission" date="2019-01" db="EMBL/GenBank/DDBJ databases">
        <title>Genome sequencing of strain DFW100M-13.</title>
        <authorList>
            <person name="Heo J."/>
            <person name="Kim S.-J."/>
            <person name="Kim J.-S."/>
            <person name="Hong S.-B."/>
            <person name="Kwon S.-W."/>
        </authorList>
    </citation>
    <scope>NUCLEOTIDE SEQUENCE [LARGE SCALE GENOMIC DNA]</scope>
    <source>
        <strain evidence="6 7">DFW100M-13</strain>
    </source>
</reference>